<dbReference type="PROSITE" id="PS00108">
    <property type="entry name" value="PROTEIN_KINASE_ST"/>
    <property type="match status" value="1"/>
</dbReference>
<keyword evidence="4 5" id="KW-0067">ATP-binding</keyword>
<dbReference type="InterPro" id="IPR011009">
    <property type="entry name" value="Kinase-like_dom_sf"/>
</dbReference>
<feature type="compositionally biased region" description="Pro residues" evidence="7">
    <location>
        <begin position="25"/>
        <end position="42"/>
    </location>
</feature>
<feature type="domain" description="Protein kinase" evidence="8">
    <location>
        <begin position="80"/>
        <end position="338"/>
    </location>
</feature>
<accession>W1NHP2</accession>
<dbReference type="SMART" id="SM00220">
    <property type="entry name" value="S_TKc"/>
    <property type="match status" value="1"/>
</dbReference>
<dbReference type="Pfam" id="PF00069">
    <property type="entry name" value="Pkinase"/>
    <property type="match status" value="1"/>
</dbReference>
<dbReference type="PROSITE" id="PS00107">
    <property type="entry name" value="PROTEIN_KINASE_ATP"/>
    <property type="match status" value="1"/>
</dbReference>
<dbReference type="OrthoDB" id="8693905at2759"/>
<keyword evidence="2 5" id="KW-0547">Nucleotide-binding</keyword>
<dbReference type="PROSITE" id="PS50011">
    <property type="entry name" value="PROTEIN_KINASE_DOM"/>
    <property type="match status" value="1"/>
</dbReference>
<dbReference type="Gramene" id="ERM94704">
    <property type="protein sequence ID" value="ERM94704"/>
    <property type="gene ID" value="AMTR_s00011p00236650"/>
</dbReference>
<dbReference type="InterPro" id="IPR017441">
    <property type="entry name" value="Protein_kinase_ATP_BS"/>
</dbReference>
<evidence type="ECO:0000256" key="4">
    <source>
        <dbReference type="ARBA" id="ARBA00022840"/>
    </source>
</evidence>
<keyword evidence="3" id="KW-0418">Kinase</keyword>
<dbReference type="CDD" id="cd06623">
    <property type="entry name" value="PKc_MAPKK_plant_like"/>
    <property type="match status" value="1"/>
</dbReference>
<dbReference type="Proteomes" id="UP000017836">
    <property type="component" value="Unassembled WGS sequence"/>
</dbReference>
<dbReference type="InterPro" id="IPR053235">
    <property type="entry name" value="Ser_Thr_kinase"/>
</dbReference>
<dbReference type="HOGENOM" id="CLU_000288_63_23_1"/>
<dbReference type="GO" id="GO:0005737">
    <property type="term" value="C:cytoplasm"/>
    <property type="evidence" value="ECO:0000318"/>
    <property type="project" value="GO_Central"/>
</dbReference>
<evidence type="ECO:0000256" key="1">
    <source>
        <dbReference type="ARBA" id="ARBA00022679"/>
    </source>
</evidence>
<organism evidence="9 10">
    <name type="scientific">Amborella trichopoda</name>
    <dbReference type="NCBI Taxonomy" id="13333"/>
    <lineage>
        <taxon>Eukaryota</taxon>
        <taxon>Viridiplantae</taxon>
        <taxon>Streptophyta</taxon>
        <taxon>Embryophyta</taxon>
        <taxon>Tracheophyta</taxon>
        <taxon>Spermatophyta</taxon>
        <taxon>Magnoliopsida</taxon>
        <taxon>Amborellales</taxon>
        <taxon>Amborellaceae</taxon>
        <taxon>Amborella</taxon>
    </lineage>
</organism>
<dbReference type="KEGG" id="atr:18422550"/>
<dbReference type="PANTHER" id="PTHR24361:SF762">
    <property type="entry name" value="MITOGEN-ACTIVATED PROTEIN KINASE KINASE 5"/>
    <property type="match status" value="1"/>
</dbReference>
<keyword evidence="1" id="KW-0808">Transferase</keyword>
<proteinExistence type="inferred from homology"/>
<dbReference type="eggNOG" id="KOG0581">
    <property type="taxonomic scope" value="Eukaryota"/>
</dbReference>
<evidence type="ECO:0000259" key="8">
    <source>
        <dbReference type="PROSITE" id="PS50011"/>
    </source>
</evidence>
<name>W1NHP2_AMBTC</name>
<dbReference type="Gene3D" id="3.30.200.20">
    <property type="entry name" value="Phosphorylase Kinase, domain 1"/>
    <property type="match status" value="1"/>
</dbReference>
<feature type="region of interest" description="Disordered" evidence="7">
    <location>
        <begin position="1"/>
        <end position="51"/>
    </location>
</feature>
<comment type="similarity">
    <text evidence="6">Belongs to the protein kinase superfamily.</text>
</comment>
<dbReference type="InterPro" id="IPR008271">
    <property type="entry name" value="Ser/Thr_kinase_AS"/>
</dbReference>
<dbReference type="AlphaFoldDB" id="W1NHP2"/>
<protein>
    <recommendedName>
        <fullName evidence="8">Protein kinase domain-containing protein</fullName>
    </recommendedName>
</protein>
<gene>
    <name evidence="9" type="ORF">AMTR_s00011p00236650</name>
</gene>
<keyword evidence="10" id="KW-1185">Reference proteome</keyword>
<dbReference type="SUPFAM" id="SSF56112">
    <property type="entry name" value="Protein kinase-like (PK-like)"/>
    <property type="match status" value="1"/>
</dbReference>
<evidence type="ECO:0000313" key="9">
    <source>
        <dbReference type="EMBL" id="ERM94704.1"/>
    </source>
</evidence>
<feature type="binding site" evidence="5">
    <location>
        <position position="109"/>
    </location>
    <ligand>
        <name>ATP</name>
        <dbReference type="ChEBI" id="CHEBI:30616"/>
    </ligand>
</feature>
<dbReference type="Gene3D" id="1.10.510.10">
    <property type="entry name" value="Transferase(Phosphotransferase) domain 1"/>
    <property type="match status" value="1"/>
</dbReference>
<dbReference type="OMA" id="RISCVYK"/>
<dbReference type="InterPro" id="IPR000719">
    <property type="entry name" value="Prot_kinase_dom"/>
</dbReference>
<sequence>MSQPEEIKKRKPKARPVSCVSIPPRAFPLPIPLPVPLPPPPSSSASASSSSSLPLSSSPLSSLSLSAIANDNNTPRHSDLVRLHFLGSGASGNVYLVRHIPSSQLFALKTLPLSLQDDATRHNIHREIQILRQAHHPHVVRCHGLYEINGETQILLEFMDGGSLSSKILNESQIALVFRQVLLGLEYLHKRRIVHRDLKPANLLINSLDQVKIADFGVSRILSRTMDPCNSSVGTIAYMSPERIDTDRSQGVYDGYAGDVWGVGVSALEMFMGRYPLLPLGKSPDFGTLIWAICGDESPLRFIPQGTTPQFRSFLEACLQRDATRRPPVSHLLSHRFVAPR</sequence>
<evidence type="ECO:0000256" key="3">
    <source>
        <dbReference type="ARBA" id="ARBA00022777"/>
    </source>
</evidence>
<reference evidence="10" key="1">
    <citation type="journal article" date="2013" name="Science">
        <title>The Amborella genome and the evolution of flowering plants.</title>
        <authorList>
            <consortium name="Amborella Genome Project"/>
        </authorList>
    </citation>
    <scope>NUCLEOTIDE SEQUENCE [LARGE SCALE GENOMIC DNA]</scope>
</reference>
<dbReference type="EMBL" id="KI397507">
    <property type="protein sequence ID" value="ERM94704.1"/>
    <property type="molecule type" value="Genomic_DNA"/>
</dbReference>
<dbReference type="GO" id="GO:0004674">
    <property type="term" value="F:protein serine/threonine kinase activity"/>
    <property type="evidence" value="ECO:0000318"/>
    <property type="project" value="GO_Central"/>
</dbReference>
<dbReference type="PANTHER" id="PTHR24361">
    <property type="entry name" value="MITOGEN-ACTIVATED KINASE KINASE KINASE"/>
    <property type="match status" value="1"/>
</dbReference>
<evidence type="ECO:0000256" key="5">
    <source>
        <dbReference type="PROSITE-ProRule" id="PRU10141"/>
    </source>
</evidence>
<evidence type="ECO:0000313" key="10">
    <source>
        <dbReference type="Proteomes" id="UP000017836"/>
    </source>
</evidence>
<dbReference type="STRING" id="13333.W1NHP2"/>
<evidence type="ECO:0000256" key="2">
    <source>
        <dbReference type="ARBA" id="ARBA00022741"/>
    </source>
</evidence>
<evidence type="ECO:0000256" key="7">
    <source>
        <dbReference type="SAM" id="MobiDB-lite"/>
    </source>
</evidence>
<dbReference type="GO" id="GO:0005524">
    <property type="term" value="F:ATP binding"/>
    <property type="evidence" value="ECO:0007669"/>
    <property type="project" value="UniProtKB-UniRule"/>
</dbReference>
<evidence type="ECO:0000256" key="6">
    <source>
        <dbReference type="RuleBase" id="RU000304"/>
    </source>
</evidence>
<keyword evidence="6" id="KW-0723">Serine/threonine-protein kinase</keyword>